<dbReference type="InterPro" id="IPR055598">
    <property type="entry name" value="DUF7174"/>
</dbReference>
<proteinExistence type="predicted"/>
<name>A0A7R8MKP8_9CAUD</name>
<dbReference type="EMBL" id="LR881107">
    <property type="protein sequence ID" value="CAD5239556.1"/>
    <property type="molecule type" value="Genomic_DNA"/>
</dbReference>
<accession>A0A7R8MKP8</accession>
<dbReference type="Pfam" id="PF23796">
    <property type="entry name" value="DUF7174"/>
    <property type="match status" value="1"/>
</dbReference>
<evidence type="ECO:0000313" key="2">
    <source>
        <dbReference type="Proteomes" id="UP000596437"/>
    </source>
</evidence>
<protein>
    <submittedName>
        <fullName evidence="1">Uncharacterized protein</fullName>
    </submittedName>
</protein>
<evidence type="ECO:0000313" key="1">
    <source>
        <dbReference type="EMBL" id="CAD5239556.1"/>
    </source>
</evidence>
<keyword evidence="2" id="KW-1185">Reference proteome</keyword>
<reference evidence="1 2" key="1">
    <citation type="submission" date="2020-09" db="EMBL/GenBank/DDBJ databases">
        <authorList>
            <person name="Jameson E."/>
        </authorList>
    </citation>
    <scope>NUCLEOTIDE SEQUENCE [LARGE SCALE GENOMIC DNA]</scope>
</reference>
<gene>
    <name evidence="1" type="ORF">JLDGIFFK_00030</name>
</gene>
<sequence>MSKELCDKIREAGAALGRGDQNEIRLPYSYILGHFGGDFEQANKINSAYIRTIVNRVPEVKAAGRISIKRVDDIDGVVFVMSINRDPKRKILTSEDIPAIERKARMKLAKQLLNLMPNVMHLEGDMLDGAMKGIKMYQEMIMKMAEGE</sequence>
<dbReference type="Proteomes" id="UP000596437">
    <property type="component" value="Chromosome"/>
</dbReference>
<organism evidence="1 2">
    <name type="scientific">Klebsiella phage vB_KppS-Samwise</name>
    <dbReference type="NCBI Taxonomy" id="2762815"/>
    <lineage>
        <taxon>Viruses</taxon>
        <taxon>Duplodnaviria</taxon>
        <taxon>Heunggongvirae</taxon>
        <taxon>Uroviricota</taxon>
        <taxon>Caudoviricetes</taxon>
        <taxon>Drexlerviridae</taxon>
        <taxon>Tempevirinae</taxon>
        <taxon>Henuseptimavirus</taxon>
        <taxon>Henuseptimavirus samwise</taxon>
    </lineage>
</organism>